<dbReference type="InterPro" id="IPR001313">
    <property type="entry name" value="Pumilio_RNA-bd_rpt"/>
</dbReference>
<evidence type="ECO:0000256" key="3">
    <source>
        <dbReference type="PROSITE-ProRule" id="PRU00317"/>
    </source>
</evidence>
<feature type="repeat" description="Pumilio" evidence="3">
    <location>
        <begin position="182"/>
        <end position="217"/>
    </location>
</feature>
<dbReference type="InterPro" id="IPR033133">
    <property type="entry name" value="PUM-HD"/>
</dbReference>
<evidence type="ECO:0000313" key="7">
    <source>
        <dbReference type="Proteomes" id="UP000092321"/>
    </source>
</evidence>
<dbReference type="Gene3D" id="1.25.10.10">
    <property type="entry name" value="Leucine-rich Repeat Variant"/>
    <property type="match status" value="1"/>
</dbReference>
<dbReference type="GO" id="GO:0003729">
    <property type="term" value="F:mRNA binding"/>
    <property type="evidence" value="ECO:0007669"/>
    <property type="project" value="UniProtKB-ARBA"/>
</dbReference>
<evidence type="ECO:0000256" key="1">
    <source>
        <dbReference type="ARBA" id="ARBA00022737"/>
    </source>
</evidence>
<dbReference type="GO" id="GO:0010629">
    <property type="term" value="P:negative regulation of gene expression"/>
    <property type="evidence" value="ECO:0007669"/>
    <property type="project" value="UniProtKB-ARBA"/>
</dbReference>
<dbReference type="AlphaFoldDB" id="A0A1B7TG92"/>
<dbReference type="InterPro" id="IPR011989">
    <property type="entry name" value="ARM-like"/>
</dbReference>
<dbReference type="PROSITE" id="PS50303">
    <property type="entry name" value="PUM_HD"/>
    <property type="match status" value="1"/>
</dbReference>
<evidence type="ECO:0000256" key="2">
    <source>
        <dbReference type="ARBA" id="ARBA00022884"/>
    </source>
</evidence>
<keyword evidence="1" id="KW-0677">Repeat</keyword>
<accession>A0A1B7TG92</accession>
<protein>
    <submittedName>
        <fullName evidence="6">ARM repeat-containing protein</fullName>
    </submittedName>
</protein>
<organism evidence="6 7">
    <name type="scientific">Hanseniaspora valbyensis NRRL Y-1626</name>
    <dbReference type="NCBI Taxonomy" id="766949"/>
    <lineage>
        <taxon>Eukaryota</taxon>
        <taxon>Fungi</taxon>
        <taxon>Dikarya</taxon>
        <taxon>Ascomycota</taxon>
        <taxon>Saccharomycotina</taxon>
        <taxon>Saccharomycetes</taxon>
        <taxon>Saccharomycodales</taxon>
        <taxon>Saccharomycodaceae</taxon>
        <taxon>Hanseniaspora</taxon>
    </lineage>
</organism>
<feature type="domain" description="PUM-HD" evidence="5">
    <location>
        <begin position="118"/>
        <end position="473"/>
    </location>
</feature>
<dbReference type="EMBL" id="LXPE01000007">
    <property type="protein sequence ID" value="OBA27718.1"/>
    <property type="molecule type" value="Genomic_DNA"/>
</dbReference>
<dbReference type="InterPro" id="IPR016024">
    <property type="entry name" value="ARM-type_fold"/>
</dbReference>
<reference evidence="7" key="1">
    <citation type="journal article" date="2016" name="Proc. Natl. Acad. Sci. U.S.A.">
        <title>Comparative genomics of biotechnologically important yeasts.</title>
        <authorList>
            <person name="Riley R."/>
            <person name="Haridas S."/>
            <person name="Wolfe K.H."/>
            <person name="Lopes M.R."/>
            <person name="Hittinger C.T."/>
            <person name="Goeker M."/>
            <person name="Salamov A.A."/>
            <person name="Wisecaver J.H."/>
            <person name="Long T.M."/>
            <person name="Calvey C.H."/>
            <person name="Aerts A.L."/>
            <person name="Barry K.W."/>
            <person name="Choi C."/>
            <person name="Clum A."/>
            <person name="Coughlan A.Y."/>
            <person name="Deshpande S."/>
            <person name="Douglass A.P."/>
            <person name="Hanson S.J."/>
            <person name="Klenk H.-P."/>
            <person name="LaButti K.M."/>
            <person name="Lapidus A."/>
            <person name="Lindquist E.A."/>
            <person name="Lipzen A.M."/>
            <person name="Meier-Kolthoff J.P."/>
            <person name="Ohm R.A."/>
            <person name="Otillar R.P."/>
            <person name="Pangilinan J.L."/>
            <person name="Peng Y."/>
            <person name="Rokas A."/>
            <person name="Rosa C.A."/>
            <person name="Scheuner C."/>
            <person name="Sibirny A.A."/>
            <person name="Slot J.C."/>
            <person name="Stielow J.B."/>
            <person name="Sun H."/>
            <person name="Kurtzman C.P."/>
            <person name="Blackwell M."/>
            <person name="Grigoriev I.V."/>
            <person name="Jeffries T.W."/>
        </authorList>
    </citation>
    <scope>NUCLEOTIDE SEQUENCE [LARGE SCALE GENOMIC DNA]</scope>
    <source>
        <strain evidence="7">NRRL Y-1626</strain>
    </source>
</reference>
<feature type="compositionally biased region" description="Low complexity" evidence="4">
    <location>
        <begin position="28"/>
        <end position="47"/>
    </location>
</feature>
<comment type="caution">
    <text evidence="6">The sequence shown here is derived from an EMBL/GenBank/DDBJ whole genome shotgun (WGS) entry which is preliminary data.</text>
</comment>
<dbReference type="InterPro" id="IPR040059">
    <property type="entry name" value="PUM3"/>
</dbReference>
<dbReference type="OrthoDB" id="497380at2759"/>
<feature type="repeat" description="Pumilio" evidence="3">
    <location>
        <begin position="145"/>
        <end position="181"/>
    </location>
</feature>
<keyword evidence="2" id="KW-0694">RNA-binding</keyword>
<dbReference type="GO" id="GO:0005730">
    <property type="term" value="C:nucleolus"/>
    <property type="evidence" value="ECO:0007669"/>
    <property type="project" value="TreeGrafter"/>
</dbReference>
<gene>
    <name evidence="6" type="ORF">HANVADRAFT_61839</name>
</gene>
<dbReference type="Proteomes" id="UP000092321">
    <property type="component" value="Unassembled WGS sequence"/>
</dbReference>
<proteinExistence type="predicted"/>
<dbReference type="PANTHER" id="PTHR13389:SF0">
    <property type="entry name" value="PUMILIO HOMOLOG 3"/>
    <property type="match status" value="1"/>
</dbReference>
<feature type="region of interest" description="Disordered" evidence="4">
    <location>
        <begin position="1"/>
        <end position="94"/>
    </location>
</feature>
<feature type="compositionally biased region" description="Acidic residues" evidence="4">
    <location>
        <begin position="48"/>
        <end position="82"/>
    </location>
</feature>
<feature type="repeat" description="Pumilio" evidence="3">
    <location>
        <begin position="218"/>
        <end position="254"/>
    </location>
</feature>
<feature type="compositionally biased region" description="Basic residues" evidence="4">
    <location>
        <begin position="16"/>
        <end position="26"/>
    </location>
</feature>
<evidence type="ECO:0000256" key="4">
    <source>
        <dbReference type="SAM" id="MobiDB-lite"/>
    </source>
</evidence>
<name>A0A1B7TG92_9ASCO</name>
<feature type="repeat" description="Pumilio" evidence="3">
    <location>
        <begin position="369"/>
        <end position="405"/>
    </location>
</feature>
<dbReference type="GO" id="GO:0006417">
    <property type="term" value="P:regulation of translation"/>
    <property type="evidence" value="ECO:0007669"/>
    <property type="project" value="TreeGrafter"/>
</dbReference>
<evidence type="ECO:0000313" key="6">
    <source>
        <dbReference type="EMBL" id="OBA27718.1"/>
    </source>
</evidence>
<keyword evidence="7" id="KW-1185">Reference proteome</keyword>
<dbReference type="SMART" id="SM00025">
    <property type="entry name" value="Pumilio"/>
    <property type="match status" value="6"/>
</dbReference>
<dbReference type="InterPro" id="IPR012959">
    <property type="entry name" value="CPL_dom"/>
</dbReference>
<dbReference type="PANTHER" id="PTHR13389">
    <property type="entry name" value="PUMILIO HOMOLOG 3"/>
    <property type="match status" value="1"/>
</dbReference>
<dbReference type="PROSITE" id="PS50302">
    <property type="entry name" value="PUM"/>
    <property type="match status" value="4"/>
</dbReference>
<sequence length="655" mass="75411">MAGVKRSNSGKDQKITKKQRIVKKNKNLAEASESESSSSAGSDISLSSDEEEVDKLDNSSDDELDELDEHDELEDDELDEAVNGEKSGPSAAAAAHLEQKKLMKERKLKRSSGYEIESIKKLWEKLRAKDTNKKEKTKLCDEIWELASDSIADLVLKHDASRVVQSLIKYSDVKKRYTVVKALKGKYTDLAKSSYGKYLLVKLLHYGSKDSRQLIIDELHGNLRKLMRHREGAYVVEDLFVLYANQKQRNQMLQEFWGSEYAAFAVENKDLTIEDVCKDNVDKRRNIQRNLSQTITAAVEKGSTGFQLLHAVMKEYTKIINLENEEFVDFVELVSEPFAELIHTPEGAFVANFIVSHSNAKQRKNILKHLKDHLLNLIKNEYGNMVFTNLLMTVDDTVLMGKLISTVVSENLHHFITEKYARRPFLYLVTNYDNGSYFNPLLVKQFEQNIEWSKNTSKKPFLNRKNELLKKLIPCMLNNYLEHIKTALNSNLGSQFISELIINDELFEMLDEKTLPIYEACINKTLDFYKGDVANDDLHPLNAFPFSQRFVKSIIQNGKWDRKEKKLIPLTKTDKFLGLNFAQKLYSEVITKKNLVDWCNNKNSSFVIVSLYEIFEKKDPENEFFTDLKKVKKSLNKVEDDGDNKGLKLLLSFMK</sequence>
<evidence type="ECO:0000259" key="5">
    <source>
        <dbReference type="PROSITE" id="PS50303"/>
    </source>
</evidence>
<dbReference type="SUPFAM" id="SSF48371">
    <property type="entry name" value="ARM repeat"/>
    <property type="match status" value="1"/>
</dbReference>
<dbReference type="Pfam" id="PF08144">
    <property type="entry name" value="CPL"/>
    <property type="match status" value="1"/>
</dbReference>